<dbReference type="PANTHER" id="PTHR31961:SF3">
    <property type="entry name" value="SENSITIVE TO HIGH EXPRESSION PROTEIN 9, MITOCHONDRIAL"/>
    <property type="match status" value="1"/>
</dbReference>
<feature type="compositionally biased region" description="Low complexity" evidence="12">
    <location>
        <begin position="109"/>
        <end position="126"/>
    </location>
</feature>
<sequence length="543" mass="59551">MSSTTTAIRLAARPSSWRGTGALSSGRPLSQLASLPRRSINPSISGMRQGTLRLSIHDGRLFFSTQPPKDSPENKNNRETESSNVIFMPPPPPAQTEAPSSGSAKENTTDATTKSETETPTAASESETSKSSESDVSNASTSDSVNSSETTTTTSEATTENGNNDTAQPELPSRTEAHRARLSARFSTIMDNFQTRLLTATQTLNDLTGYSAIEQIKRKNAELEVAHGQAQSRLRDARHNYKSLTMHRASTQREVTTLLARKDTWNPLDLERFTSLYRLDHELEAQVAQAAQELTEAETEESRLSADLNAGILKRYHEEQIWSDRIRRQSTWGTWGLMGVNVLLFLVLQFVAEPWRRKRLMKGIAENEKGVIDEVRHELGQVRQALEASGLRETAHLARLMEQEREIQALASTSSSSGNPQGGGGRTEGEVEMDIGAEFMAAAAEEAAEEAAATAQQQQTPETQEEPQQQPPLTWKQTAQKWQQTLSDPQQIKAAVVDLYSDRRIDLKMRDVSLLALESAATGAAVVASVAFFVLRSSGSGKA</sequence>
<keyword evidence="14" id="KW-1185">Reference proteome</keyword>
<reference evidence="13 14" key="1">
    <citation type="submission" date="2023-09" db="EMBL/GenBank/DDBJ databases">
        <title>Multi-omics analysis of a traditional fermented food reveals byproduct-associated fungal strains for waste-to-food upcycling.</title>
        <authorList>
            <consortium name="Lawrence Berkeley National Laboratory"/>
            <person name="Rekdal V.M."/>
            <person name="Villalobos-Escobedo J.M."/>
            <person name="Rodriguez-Valeron N."/>
            <person name="Garcia M.O."/>
            <person name="Vasquez D.P."/>
            <person name="Damayanti I."/>
            <person name="Sorensen P.M."/>
            <person name="Baidoo E.E."/>
            <person name="De Carvalho A.C."/>
            <person name="Riley R."/>
            <person name="Lipzen A."/>
            <person name="He G."/>
            <person name="Yan M."/>
            <person name="Haridas S."/>
            <person name="Daum C."/>
            <person name="Yoshinaga Y."/>
            <person name="Ng V."/>
            <person name="Grigoriev I.V."/>
            <person name="Munk R."/>
            <person name="Nuraida L."/>
            <person name="Wijaya C.H."/>
            <person name="Morales P.-C."/>
            <person name="Keasling J.D."/>
        </authorList>
    </citation>
    <scope>NUCLEOTIDE SEQUENCE [LARGE SCALE GENOMIC DNA]</scope>
    <source>
        <strain evidence="13 14">FGSC 2613</strain>
    </source>
</reference>
<keyword evidence="8 10" id="KW-0472">Membrane</keyword>
<evidence type="ECO:0000256" key="2">
    <source>
        <dbReference type="ARBA" id="ARBA00022692"/>
    </source>
</evidence>
<name>A0ABR3DJR3_NEUIN</name>
<keyword evidence="7 10" id="KW-0496">Mitochondrion</keyword>
<keyword evidence="4 10" id="KW-0809">Transit peptide</keyword>
<evidence type="ECO:0000256" key="8">
    <source>
        <dbReference type="ARBA" id="ARBA00023136"/>
    </source>
</evidence>
<feature type="region of interest" description="Disordered" evidence="12">
    <location>
        <begin position="62"/>
        <end position="176"/>
    </location>
</feature>
<dbReference type="PANTHER" id="PTHR31961">
    <property type="entry name" value="SENSITIVE TO HIGH EXPRESSION PROTEIN 9, MITOCHONDRIAL"/>
    <property type="match status" value="1"/>
</dbReference>
<proteinExistence type="inferred from homology"/>
<feature type="transmembrane region" description="Helical" evidence="10">
    <location>
        <begin position="512"/>
        <end position="535"/>
    </location>
</feature>
<evidence type="ECO:0000256" key="6">
    <source>
        <dbReference type="ARBA" id="ARBA00023054"/>
    </source>
</evidence>
<evidence type="ECO:0000256" key="3">
    <source>
        <dbReference type="ARBA" id="ARBA00022792"/>
    </source>
</evidence>
<evidence type="ECO:0000256" key="10">
    <source>
        <dbReference type="RuleBase" id="RU364128"/>
    </source>
</evidence>
<dbReference type="Proteomes" id="UP001451303">
    <property type="component" value="Unassembled WGS sequence"/>
</dbReference>
<comment type="subunit">
    <text evidence="10">Homooligomer.</text>
</comment>
<protein>
    <recommendedName>
        <fullName evidence="10">Sensitive to high expression protein 9, mitochondrial</fullName>
    </recommendedName>
</protein>
<dbReference type="Pfam" id="PF05546">
    <property type="entry name" value="She9_MDM33"/>
    <property type="match status" value="1"/>
</dbReference>
<feature type="coiled-coil region" evidence="11">
    <location>
        <begin position="280"/>
        <end position="307"/>
    </location>
</feature>
<comment type="subcellular location">
    <subcellularLocation>
        <location evidence="10">Mitochondrion inner membrane</location>
        <topology evidence="10">Multi-pass membrane protein</topology>
    </subcellularLocation>
</comment>
<keyword evidence="5 10" id="KW-1133">Transmembrane helix</keyword>
<keyword evidence="6 11" id="KW-0175">Coiled coil</keyword>
<feature type="region of interest" description="Disordered" evidence="12">
    <location>
        <begin position="446"/>
        <end position="482"/>
    </location>
</feature>
<feature type="region of interest" description="Disordered" evidence="12">
    <location>
        <begin position="1"/>
        <end position="34"/>
    </location>
</feature>
<accession>A0ABR3DJR3</accession>
<evidence type="ECO:0000256" key="1">
    <source>
        <dbReference type="ARBA" id="ARBA00007472"/>
    </source>
</evidence>
<evidence type="ECO:0000256" key="11">
    <source>
        <dbReference type="SAM" id="Coils"/>
    </source>
</evidence>
<evidence type="ECO:0000313" key="14">
    <source>
        <dbReference type="Proteomes" id="UP001451303"/>
    </source>
</evidence>
<evidence type="ECO:0000313" key="13">
    <source>
        <dbReference type="EMBL" id="KAL0472528.1"/>
    </source>
</evidence>
<organism evidence="13 14">
    <name type="scientific">Neurospora intermedia</name>
    <dbReference type="NCBI Taxonomy" id="5142"/>
    <lineage>
        <taxon>Eukaryota</taxon>
        <taxon>Fungi</taxon>
        <taxon>Dikarya</taxon>
        <taxon>Ascomycota</taxon>
        <taxon>Pezizomycotina</taxon>
        <taxon>Sordariomycetes</taxon>
        <taxon>Sordariomycetidae</taxon>
        <taxon>Sordariales</taxon>
        <taxon>Sordariaceae</taxon>
        <taxon>Neurospora</taxon>
    </lineage>
</organism>
<keyword evidence="3 10" id="KW-0999">Mitochondrion inner membrane</keyword>
<comment type="caution">
    <text evidence="13">The sequence shown here is derived from an EMBL/GenBank/DDBJ whole genome shotgun (WGS) entry which is preliminary data.</text>
</comment>
<dbReference type="EMBL" id="JAVLET010000003">
    <property type="protein sequence ID" value="KAL0472528.1"/>
    <property type="molecule type" value="Genomic_DNA"/>
</dbReference>
<evidence type="ECO:0000256" key="5">
    <source>
        <dbReference type="ARBA" id="ARBA00022989"/>
    </source>
</evidence>
<evidence type="ECO:0000256" key="9">
    <source>
        <dbReference type="ARBA" id="ARBA00024807"/>
    </source>
</evidence>
<evidence type="ECO:0000256" key="4">
    <source>
        <dbReference type="ARBA" id="ARBA00022946"/>
    </source>
</evidence>
<evidence type="ECO:0000256" key="7">
    <source>
        <dbReference type="ARBA" id="ARBA00023128"/>
    </source>
</evidence>
<feature type="compositionally biased region" description="Basic and acidic residues" evidence="12">
    <location>
        <begin position="70"/>
        <end position="81"/>
    </location>
</feature>
<feature type="region of interest" description="Disordered" evidence="12">
    <location>
        <begin position="410"/>
        <end position="429"/>
    </location>
</feature>
<comment type="similarity">
    <text evidence="1 10">Belongs to the SHE9 family.</text>
</comment>
<evidence type="ECO:0000256" key="12">
    <source>
        <dbReference type="SAM" id="MobiDB-lite"/>
    </source>
</evidence>
<gene>
    <name evidence="13" type="ORF">QR685DRAFT_238573</name>
</gene>
<feature type="compositionally biased region" description="Polar residues" evidence="12">
    <location>
        <begin position="97"/>
        <end position="106"/>
    </location>
</feature>
<comment type="function">
    <text evidence="9">Required for the maintenance of the structure of the mitochondrial inner membrane. Involved in mitochondrial morphology. Causes growth arrest when highly overexpressed.</text>
</comment>
<dbReference type="InterPro" id="IPR008839">
    <property type="entry name" value="MDM33_fungi"/>
</dbReference>
<feature type="transmembrane region" description="Helical" evidence="10">
    <location>
        <begin position="332"/>
        <end position="352"/>
    </location>
</feature>
<keyword evidence="2 10" id="KW-0812">Transmembrane</keyword>
<feature type="compositionally biased region" description="Low complexity" evidence="12">
    <location>
        <begin position="134"/>
        <end position="160"/>
    </location>
</feature>